<dbReference type="STRING" id="1313296.SAMN05661091_1559"/>
<name>A0A1X7H1Y0_9BACL</name>
<gene>
    <name evidence="1" type="ORF">SAMN05661091_1559</name>
</gene>
<dbReference type="EMBL" id="LT840184">
    <property type="protein sequence ID" value="SMF78420.1"/>
    <property type="molecule type" value="Genomic_DNA"/>
</dbReference>
<reference evidence="1 2" key="1">
    <citation type="submission" date="2017-04" db="EMBL/GenBank/DDBJ databases">
        <authorList>
            <person name="Afonso C.L."/>
            <person name="Miller P.J."/>
            <person name="Scott M.A."/>
            <person name="Spackman E."/>
            <person name="Goraichik I."/>
            <person name="Dimitrov K.M."/>
            <person name="Suarez D.L."/>
            <person name="Swayne D.E."/>
        </authorList>
    </citation>
    <scope>NUCLEOTIDE SEQUENCE [LARGE SCALE GENOMIC DNA]</scope>
    <source>
        <strain evidence="1 2">N3/975</strain>
    </source>
</reference>
<evidence type="ECO:0008006" key="3">
    <source>
        <dbReference type="Google" id="ProtNLM"/>
    </source>
</evidence>
<evidence type="ECO:0000313" key="1">
    <source>
        <dbReference type="EMBL" id="SMF78420.1"/>
    </source>
</evidence>
<dbReference type="Proteomes" id="UP000192940">
    <property type="component" value="Chromosome I"/>
</dbReference>
<proteinExistence type="predicted"/>
<dbReference type="AlphaFoldDB" id="A0A1X7H1Y0"/>
<sequence>MYLYRLEVECDKGKLVVITAAEDEEKAFSAVDEHVERHFLTMPDIREVTLLEKKRISPGTAYVIET</sequence>
<accession>A0A1X7H1Y0</accession>
<protein>
    <recommendedName>
        <fullName evidence="3">DUF3906 family protein</fullName>
    </recommendedName>
</protein>
<evidence type="ECO:0000313" key="2">
    <source>
        <dbReference type="Proteomes" id="UP000192940"/>
    </source>
</evidence>
<dbReference type="RefSeq" id="WP_208918480.1">
    <property type="nucleotide sequence ID" value="NZ_LT840184.1"/>
</dbReference>
<organism evidence="1 2">
    <name type="scientific">Paenibacillus uliginis N3/975</name>
    <dbReference type="NCBI Taxonomy" id="1313296"/>
    <lineage>
        <taxon>Bacteria</taxon>
        <taxon>Bacillati</taxon>
        <taxon>Bacillota</taxon>
        <taxon>Bacilli</taxon>
        <taxon>Bacillales</taxon>
        <taxon>Paenibacillaceae</taxon>
        <taxon>Paenibacillus</taxon>
    </lineage>
</organism>
<dbReference type="Pfam" id="PF13046">
    <property type="entry name" value="DUF3906"/>
    <property type="match status" value="1"/>
</dbReference>
<dbReference type="InterPro" id="IPR024998">
    <property type="entry name" value="DUF3906"/>
</dbReference>
<keyword evidence="2" id="KW-1185">Reference proteome</keyword>